<evidence type="ECO:0000313" key="2">
    <source>
        <dbReference type="Proteomes" id="UP001232063"/>
    </source>
</evidence>
<protein>
    <submittedName>
        <fullName evidence="1">Uncharacterized protein</fullName>
    </submittedName>
</protein>
<comment type="caution">
    <text evidence="1">The sequence shown here is derived from an EMBL/GenBank/DDBJ whole genome shotgun (WGS) entry which is preliminary data.</text>
</comment>
<reference evidence="1" key="1">
    <citation type="submission" date="2023-05" db="EMBL/GenBank/DDBJ databases">
        <authorList>
            <person name="Zhang X."/>
        </authorList>
    </citation>
    <scope>NUCLEOTIDE SEQUENCE</scope>
    <source>
        <strain evidence="1">BD1B2-1</strain>
    </source>
</reference>
<evidence type="ECO:0000313" key="1">
    <source>
        <dbReference type="EMBL" id="MDJ1500653.1"/>
    </source>
</evidence>
<dbReference type="RefSeq" id="WP_314510177.1">
    <property type="nucleotide sequence ID" value="NZ_JASJOU010000002.1"/>
</dbReference>
<sequence>MHSLFECFFRKGGIMTGTEFIQIVDELIDTCLQSEELLSIHQKSEVIQKLLDAQRMLTKTNKEKCRYIFRSTTNHLCKKAALAYCYNSEIQIENLALIERFFLIERTKRVKYFKTVEQLLIR</sequence>
<dbReference type="AlphaFoldDB" id="A0AAE3UC78"/>
<keyword evidence="2" id="KW-1185">Reference proteome</keyword>
<gene>
    <name evidence="1" type="ORF">QNI22_08350</name>
</gene>
<proteinExistence type="predicted"/>
<name>A0AAE3UC78_9BACT</name>
<organism evidence="1 2">
    <name type="scientific">Xanthocytophaga agilis</name>
    <dbReference type="NCBI Taxonomy" id="3048010"/>
    <lineage>
        <taxon>Bacteria</taxon>
        <taxon>Pseudomonadati</taxon>
        <taxon>Bacteroidota</taxon>
        <taxon>Cytophagia</taxon>
        <taxon>Cytophagales</taxon>
        <taxon>Rhodocytophagaceae</taxon>
        <taxon>Xanthocytophaga</taxon>
    </lineage>
</organism>
<accession>A0AAE3UC78</accession>
<dbReference type="Proteomes" id="UP001232063">
    <property type="component" value="Unassembled WGS sequence"/>
</dbReference>
<dbReference type="EMBL" id="JASJOU010000002">
    <property type="protein sequence ID" value="MDJ1500653.1"/>
    <property type="molecule type" value="Genomic_DNA"/>
</dbReference>